<dbReference type="InterPro" id="IPR006553">
    <property type="entry name" value="Leu-rich_rpt_Cys-con_subtyp"/>
</dbReference>
<evidence type="ECO:0000313" key="3">
    <source>
        <dbReference type="Proteomes" id="UP000051952"/>
    </source>
</evidence>
<dbReference type="InterPro" id="IPR057207">
    <property type="entry name" value="FBXL15_LRR"/>
</dbReference>
<evidence type="ECO:0000259" key="1">
    <source>
        <dbReference type="Pfam" id="PF25372"/>
    </source>
</evidence>
<proteinExistence type="predicted"/>
<keyword evidence="2" id="KW-0675">Receptor</keyword>
<feature type="domain" description="F-box/LRR-repeat protein 15-like leucin rich repeat" evidence="1">
    <location>
        <begin position="71"/>
        <end position="137"/>
    </location>
</feature>
<dbReference type="SUPFAM" id="SSF52047">
    <property type="entry name" value="RNI-like"/>
    <property type="match status" value="1"/>
</dbReference>
<keyword evidence="2" id="KW-0808">Transferase</keyword>
<dbReference type="GO" id="GO:0016301">
    <property type="term" value="F:kinase activity"/>
    <property type="evidence" value="ECO:0007669"/>
    <property type="project" value="UniProtKB-KW"/>
</dbReference>
<dbReference type="Proteomes" id="UP000051952">
    <property type="component" value="Unassembled WGS sequence"/>
</dbReference>
<dbReference type="SMART" id="SM00367">
    <property type="entry name" value="LRR_CC"/>
    <property type="match status" value="3"/>
</dbReference>
<dbReference type="InterPro" id="IPR032675">
    <property type="entry name" value="LRR_dom_sf"/>
</dbReference>
<dbReference type="PANTHER" id="PTHR13318">
    <property type="entry name" value="PARTNER OF PAIRED, ISOFORM B-RELATED"/>
    <property type="match status" value="1"/>
</dbReference>
<reference evidence="3" key="1">
    <citation type="submission" date="2015-09" db="EMBL/GenBank/DDBJ databases">
        <authorList>
            <consortium name="Pathogen Informatics"/>
        </authorList>
    </citation>
    <scope>NUCLEOTIDE SEQUENCE [LARGE SCALE GENOMIC DNA]</scope>
    <source>
        <strain evidence="3">Lake Konstanz</strain>
    </source>
</reference>
<protein>
    <submittedName>
        <fullName evidence="2">Receptor-type protein kinase, putative</fullName>
    </submittedName>
</protein>
<dbReference type="Pfam" id="PF25372">
    <property type="entry name" value="DUF7885"/>
    <property type="match status" value="1"/>
</dbReference>
<dbReference type="EMBL" id="CYKH01000777">
    <property type="protein sequence ID" value="CUG37755.1"/>
    <property type="molecule type" value="Genomic_DNA"/>
</dbReference>
<name>A0A0S4IXD1_BODSA</name>
<dbReference type="AlphaFoldDB" id="A0A0S4IXD1"/>
<dbReference type="OrthoDB" id="245104at2759"/>
<evidence type="ECO:0000313" key="2">
    <source>
        <dbReference type="EMBL" id="CUG37755.1"/>
    </source>
</evidence>
<keyword evidence="2" id="KW-0418">Kinase</keyword>
<dbReference type="GO" id="GO:0019005">
    <property type="term" value="C:SCF ubiquitin ligase complex"/>
    <property type="evidence" value="ECO:0007669"/>
    <property type="project" value="TreeGrafter"/>
</dbReference>
<dbReference type="Gene3D" id="3.80.10.10">
    <property type="entry name" value="Ribonuclease Inhibitor"/>
    <property type="match status" value="1"/>
</dbReference>
<keyword evidence="3" id="KW-1185">Reference proteome</keyword>
<dbReference type="GO" id="GO:0031146">
    <property type="term" value="P:SCF-dependent proteasomal ubiquitin-dependent protein catabolic process"/>
    <property type="evidence" value="ECO:0007669"/>
    <property type="project" value="TreeGrafter"/>
</dbReference>
<dbReference type="VEuPathDB" id="TriTrypDB:BSAL_78535"/>
<gene>
    <name evidence="2" type="ORF">BSAL_78535</name>
</gene>
<organism evidence="2 3">
    <name type="scientific">Bodo saltans</name>
    <name type="common">Flagellated protozoan</name>
    <dbReference type="NCBI Taxonomy" id="75058"/>
    <lineage>
        <taxon>Eukaryota</taxon>
        <taxon>Discoba</taxon>
        <taxon>Euglenozoa</taxon>
        <taxon>Kinetoplastea</taxon>
        <taxon>Metakinetoplastina</taxon>
        <taxon>Eubodonida</taxon>
        <taxon>Bodonidae</taxon>
        <taxon>Bodo</taxon>
    </lineage>
</organism>
<accession>A0A0S4IXD1</accession>
<sequence>MPLNSNLTAPISAPLRSAVMPHNASCVVVDSVEQQHGRILTQSVRHILRCGTSRLQWRRRMVSLKRLVLSSLGGCGKVTDAGLDSVASLPQLQWLDISKSYHITHAGLVCVASLQQLQHLDLLACNITDAGLTSIGLLHQMRHLNLNCASHILAIQPRH</sequence>